<dbReference type="EMBL" id="KQ421079">
    <property type="protein sequence ID" value="KOF78473.1"/>
    <property type="molecule type" value="Genomic_DNA"/>
</dbReference>
<accession>A0A0L8GNA1</accession>
<dbReference type="AlphaFoldDB" id="A0A0L8GNA1"/>
<sequence>MYGFNINNMLLNSISGTTKIYKFVDSIPNSAEVVSYPVEFLNYLEPLGLPPHRRHLKVTIIRLLPSLAQPRLCNGTKLVLKKELTLHLIQATVLTRSTGDIFMPRIPLIASNIEIESYLFLCKGL</sequence>
<protein>
    <submittedName>
        <fullName evidence="1">Uncharacterized protein</fullName>
    </submittedName>
</protein>
<dbReference type="OrthoDB" id="6265497at2759"/>
<name>A0A0L8GNA1_OCTBM</name>
<dbReference type="PANTHER" id="PTHR10492">
    <property type="match status" value="1"/>
</dbReference>
<organism evidence="1">
    <name type="scientific">Octopus bimaculoides</name>
    <name type="common">California two-spotted octopus</name>
    <dbReference type="NCBI Taxonomy" id="37653"/>
    <lineage>
        <taxon>Eukaryota</taxon>
        <taxon>Metazoa</taxon>
        <taxon>Spiralia</taxon>
        <taxon>Lophotrochozoa</taxon>
        <taxon>Mollusca</taxon>
        <taxon>Cephalopoda</taxon>
        <taxon>Coleoidea</taxon>
        <taxon>Octopodiformes</taxon>
        <taxon>Octopoda</taxon>
        <taxon>Incirrata</taxon>
        <taxon>Octopodidae</taxon>
        <taxon>Octopus</taxon>
    </lineage>
</organism>
<gene>
    <name evidence="1" type="ORF">OCBIM_22030722mg</name>
</gene>
<evidence type="ECO:0000313" key="1">
    <source>
        <dbReference type="EMBL" id="KOF78473.1"/>
    </source>
</evidence>
<proteinExistence type="predicted"/>
<reference evidence="1" key="1">
    <citation type="submission" date="2015-07" db="EMBL/GenBank/DDBJ databases">
        <title>MeaNS - Measles Nucleotide Surveillance Program.</title>
        <authorList>
            <person name="Tran T."/>
            <person name="Druce J."/>
        </authorList>
    </citation>
    <scope>NUCLEOTIDE SEQUENCE</scope>
    <source>
        <strain evidence="1">UCB-OBI-ISO-001</strain>
        <tissue evidence="1">Gonad</tissue>
    </source>
</reference>